<keyword evidence="3" id="KW-1185">Reference proteome</keyword>
<feature type="region of interest" description="Disordered" evidence="1">
    <location>
        <begin position="1"/>
        <end position="85"/>
    </location>
</feature>
<gene>
    <name evidence="2" type="ORF">BC793_11337</name>
</gene>
<accession>A0A316FB61</accession>
<proteinExistence type="predicted"/>
<dbReference type="AlphaFoldDB" id="A0A316FB61"/>
<dbReference type="Proteomes" id="UP000245697">
    <property type="component" value="Unassembled WGS sequence"/>
</dbReference>
<protein>
    <submittedName>
        <fullName evidence="2">Uncharacterized protein</fullName>
    </submittedName>
</protein>
<sequence>MSDAQDRYRQNDPDRARGLISDAQGEFVQQHPGGAFDPRTFRSRRPAAPSATDAEGRPVDEPPMAGERMVAPGSESAKTGRDRKT</sequence>
<reference evidence="2 3" key="1">
    <citation type="submission" date="2018-05" db="EMBL/GenBank/DDBJ databases">
        <title>Genomic Encyclopedia of Archaeal and Bacterial Type Strains, Phase II (KMG-II): from individual species to whole genera.</title>
        <authorList>
            <person name="Goeker M."/>
        </authorList>
    </citation>
    <scope>NUCLEOTIDE SEQUENCE [LARGE SCALE GENOMIC DNA]</scope>
    <source>
        <strain evidence="2 3">DSM 45184</strain>
    </source>
</reference>
<comment type="caution">
    <text evidence="2">The sequence shown here is derived from an EMBL/GenBank/DDBJ whole genome shotgun (WGS) entry which is preliminary data.</text>
</comment>
<name>A0A316FB61_9ACTN</name>
<evidence type="ECO:0000313" key="3">
    <source>
        <dbReference type="Proteomes" id="UP000245697"/>
    </source>
</evidence>
<organism evidence="2 3">
    <name type="scientific">Actinoplanes xinjiangensis</name>
    <dbReference type="NCBI Taxonomy" id="512350"/>
    <lineage>
        <taxon>Bacteria</taxon>
        <taxon>Bacillati</taxon>
        <taxon>Actinomycetota</taxon>
        <taxon>Actinomycetes</taxon>
        <taxon>Micromonosporales</taxon>
        <taxon>Micromonosporaceae</taxon>
        <taxon>Actinoplanes</taxon>
    </lineage>
</organism>
<dbReference type="EMBL" id="QGGR01000013">
    <property type="protein sequence ID" value="PWK43355.1"/>
    <property type="molecule type" value="Genomic_DNA"/>
</dbReference>
<evidence type="ECO:0000313" key="2">
    <source>
        <dbReference type="EMBL" id="PWK43355.1"/>
    </source>
</evidence>
<dbReference type="OrthoDB" id="3298315at2"/>
<dbReference type="RefSeq" id="WP_109597063.1">
    <property type="nucleotide sequence ID" value="NZ_BONA01000062.1"/>
</dbReference>
<feature type="compositionally biased region" description="Basic and acidic residues" evidence="1">
    <location>
        <begin position="1"/>
        <end position="17"/>
    </location>
</feature>
<evidence type="ECO:0000256" key="1">
    <source>
        <dbReference type="SAM" id="MobiDB-lite"/>
    </source>
</evidence>